<name>A0ACC2DW82_DIPCM</name>
<organism evidence="1 2">
    <name type="scientific">Diphasiastrum complanatum</name>
    <name type="common">Issler's clubmoss</name>
    <name type="synonym">Lycopodium complanatum</name>
    <dbReference type="NCBI Taxonomy" id="34168"/>
    <lineage>
        <taxon>Eukaryota</taxon>
        <taxon>Viridiplantae</taxon>
        <taxon>Streptophyta</taxon>
        <taxon>Embryophyta</taxon>
        <taxon>Tracheophyta</taxon>
        <taxon>Lycopodiopsida</taxon>
        <taxon>Lycopodiales</taxon>
        <taxon>Lycopodiaceae</taxon>
        <taxon>Lycopodioideae</taxon>
        <taxon>Diphasiastrum</taxon>
    </lineage>
</organism>
<proteinExistence type="predicted"/>
<dbReference type="EMBL" id="CM055095">
    <property type="protein sequence ID" value="KAJ7558430.1"/>
    <property type="molecule type" value="Genomic_DNA"/>
</dbReference>
<keyword evidence="2" id="KW-1185">Reference proteome</keyword>
<evidence type="ECO:0000313" key="2">
    <source>
        <dbReference type="Proteomes" id="UP001162992"/>
    </source>
</evidence>
<protein>
    <submittedName>
        <fullName evidence="1">Uncharacterized protein</fullName>
    </submittedName>
</protein>
<evidence type="ECO:0000313" key="1">
    <source>
        <dbReference type="EMBL" id="KAJ7558430.1"/>
    </source>
</evidence>
<comment type="caution">
    <text evidence="1">The sequence shown here is derived from an EMBL/GenBank/DDBJ whole genome shotgun (WGS) entry which is preliminary data.</text>
</comment>
<sequence>MFSVTRGNMVYDIVAEMDHQRVASEISKDSDDYFDLLPDPIVLLIFNKLADIKALGRCSAVSKRFNELAPQVENVSVKVDRVISADGKARRLFSNLKRLLLRSLAKPFQALHLFFSKKAAAAEVSDHSPGEILKNFKEIQRLRIELPVGELVFGHNVLLKWKAEFGSTLESCVILGASSLVKEKRLKKVSTLKSKLRMTKHTPQAVGSDEAEHLSVQDENSSSIPDLYTDGGFKLRVMWTISSLIAASARHYLLQQIISDHPTLESLVLTDAAGQGTLSMSKEQLQNFRDNPSEASASLNRTQVPALNMRLWYAPYLELSEGTALKGATLVAIEPSDQAPRRESDDFVAGAFEEPFNTATSRLAKRRTYLLEMNSF</sequence>
<dbReference type="Proteomes" id="UP001162992">
    <property type="component" value="Chromosome 4"/>
</dbReference>
<gene>
    <name evidence="1" type="ORF">O6H91_04G038700</name>
</gene>
<reference evidence="2" key="1">
    <citation type="journal article" date="2024" name="Proc. Natl. Acad. Sci. U.S.A.">
        <title>Extraordinary preservation of gene collinearity over three hundred million years revealed in homosporous lycophytes.</title>
        <authorList>
            <person name="Li C."/>
            <person name="Wickell D."/>
            <person name="Kuo L.Y."/>
            <person name="Chen X."/>
            <person name="Nie B."/>
            <person name="Liao X."/>
            <person name="Peng D."/>
            <person name="Ji J."/>
            <person name="Jenkins J."/>
            <person name="Williams M."/>
            <person name="Shu S."/>
            <person name="Plott C."/>
            <person name="Barry K."/>
            <person name="Rajasekar S."/>
            <person name="Grimwood J."/>
            <person name="Han X."/>
            <person name="Sun S."/>
            <person name="Hou Z."/>
            <person name="He W."/>
            <person name="Dai G."/>
            <person name="Sun C."/>
            <person name="Schmutz J."/>
            <person name="Leebens-Mack J.H."/>
            <person name="Li F.W."/>
            <person name="Wang L."/>
        </authorList>
    </citation>
    <scope>NUCLEOTIDE SEQUENCE [LARGE SCALE GENOMIC DNA]</scope>
    <source>
        <strain evidence="2">cv. PW_Plant_1</strain>
    </source>
</reference>
<accession>A0ACC2DW82</accession>